<gene>
    <name evidence="1" type="ORF">RRG08_011784</name>
</gene>
<evidence type="ECO:0000313" key="1">
    <source>
        <dbReference type="EMBL" id="KAK3779308.1"/>
    </source>
</evidence>
<keyword evidence="2" id="KW-1185">Reference proteome</keyword>
<dbReference type="Proteomes" id="UP001283361">
    <property type="component" value="Unassembled WGS sequence"/>
</dbReference>
<accession>A0AAE1DRT5</accession>
<comment type="caution">
    <text evidence="1">The sequence shown here is derived from an EMBL/GenBank/DDBJ whole genome shotgun (WGS) entry which is preliminary data.</text>
</comment>
<evidence type="ECO:0000313" key="2">
    <source>
        <dbReference type="Proteomes" id="UP001283361"/>
    </source>
</evidence>
<protein>
    <submittedName>
        <fullName evidence="1">Uncharacterized protein</fullName>
    </submittedName>
</protein>
<name>A0AAE1DRT5_9GAST</name>
<dbReference type="EMBL" id="JAWDGP010002851">
    <property type="protein sequence ID" value="KAK3779308.1"/>
    <property type="molecule type" value="Genomic_DNA"/>
</dbReference>
<proteinExistence type="predicted"/>
<reference evidence="1" key="1">
    <citation type="journal article" date="2023" name="G3 (Bethesda)">
        <title>A reference genome for the long-term kleptoplast-retaining sea slug Elysia crispata morphotype clarki.</title>
        <authorList>
            <person name="Eastman K.E."/>
            <person name="Pendleton A.L."/>
            <person name="Shaikh M.A."/>
            <person name="Suttiyut T."/>
            <person name="Ogas R."/>
            <person name="Tomko P."/>
            <person name="Gavelis G."/>
            <person name="Widhalm J.R."/>
            <person name="Wisecaver J.H."/>
        </authorList>
    </citation>
    <scope>NUCLEOTIDE SEQUENCE</scope>
    <source>
        <strain evidence="1">ECLA1</strain>
    </source>
</reference>
<organism evidence="1 2">
    <name type="scientific">Elysia crispata</name>
    <name type="common">lettuce slug</name>
    <dbReference type="NCBI Taxonomy" id="231223"/>
    <lineage>
        <taxon>Eukaryota</taxon>
        <taxon>Metazoa</taxon>
        <taxon>Spiralia</taxon>
        <taxon>Lophotrochozoa</taxon>
        <taxon>Mollusca</taxon>
        <taxon>Gastropoda</taxon>
        <taxon>Heterobranchia</taxon>
        <taxon>Euthyneura</taxon>
        <taxon>Panpulmonata</taxon>
        <taxon>Sacoglossa</taxon>
        <taxon>Placobranchoidea</taxon>
        <taxon>Plakobranchidae</taxon>
        <taxon>Elysia</taxon>
    </lineage>
</organism>
<dbReference type="AlphaFoldDB" id="A0AAE1DRT5"/>
<sequence>MIIEIPKGFGSQPCATLVLTIIEIPKGFGSQPCATLVLTIIEIPKGFGSQPCATLVSTIIEIPKGFGSQPCATLVLTTRTRYRFTVDKKILKTTSVLSTFFSANRAIVAVRMKIKRLE</sequence>